<dbReference type="Pfam" id="PF09945">
    <property type="entry name" value="DUF2177"/>
    <property type="match status" value="1"/>
</dbReference>
<comment type="caution">
    <text evidence="2">The sequence shown here is derived from an EMBL/GenBank/DDBJ whole genome shotgun (WGS) entry which is preliminary data.</text>
</comment>
<keyword evidence="3" id="KW-1185">Reference proteome</keyword>
<keyword evidence="1" id="KW-0812">Transmembrane</keyword>
<feature type="transmembrane region" description="Helical" evidence="1">
    <location>
        <begin position="81"/>
        <end position="103"/>
    </location>
</feature>
<keyword evidence="1" id="KW-0472">Membrane</keyword>
<protein>
    <submittedName>
        <fullName evidence="2">Membrane protein</fullName>
    </submittedName>
</protein>
<feature type="transmembrane region" description="Helical" evidence="1">
    <location>
        <begin position="52"/>
        <end position="69"/>
    </location>
</feature>
<feature type="transmembrane region" description="Helical" evidence="1">
    <location>
        <begin position="12"/>
        <end position="32"/>
    </location>
</feature>
<keyword evidence="1" id="KW-1133">Transmembrane helix</keyword>
<organism evidence="2 3">
    <name type="scientific">Paenarthrobacter ilicis</name>
    <dbReference type="NCBI Taxonomy" id="43665"/>
    <lineage>
        <taxon>Bacteria</taxon>
        <taxon>Bacillati</taxon>
        <taxon>Actinomycetota</taxon>
        <taxon>Actinomycetes</taxon>
        <taxon>Micrococcales</taxon>
        <taxon>Micrococcaceae</taxon>
        <taxon>Paenarthrobacter</taxon>
    </lineage>
</organism>
<reference evidence="2 3" key="1">
    <citation type="submission" date="2020-03" db="EMBL/GenBank/DDBJ databases">
        <title>Genomic Encyclopedia of Type Strains, Phase III (KMG-III): the genomes of soil and plant-associated and newly described type strains.</title>
        <authorList>
            <person name="Whitman W."/>
        </authorList>
    </citation>
    <scope>NUCLEOTIDE SEQUENCE [LARGE SCALE GENOMIC DNA]</scope>
    <source>
        <strain evidence="2 3">CECT 4207</strain>
    </source>
</reference>
<sequence length="140" mass="15444">MNRKVVDWLRAYAVAAVIFAVIDVVWIALVVLRQYQSQLGDLLASSPNPVGGILFYLLFVAGMVHFGIRPLDKETTVGKRVLSGALYGFFTYCTWALTALAVLRDFPVLVAVTDIAWGTGVCGLVTWLTVKVLGRRLRSR</sequence>
<dbReference type="RefSeq" id="WP_167263926.1">
    <property type="nucleotide sequence ID" value="NZ_BAAAVO010000002.1"/>
</dbReference>
<dbReference type="Proteomes" id="UP000802392">
    <property type="component" value="Unassembled WGS sequence"/>
</dbReference>
<dbReference type="InterPro" id="IPR018687">
    <property type="entry name" value="DUF2177_membr"/>
</dbReference>
<evidence type="ECO:0000256" key="1">
    <source>
        <dbReference type="SAM" id="Phobius"/>
    </source>
</evidence>
<proteinExistence type="predicted"/>
<dbReference type="EMBL" id="JAAOZD010000001">
    <property type="protein sequence ID" value="NIJ00409.1"/>
    <property type="molecule type" value="Genomic_DNA"/>
</dbReference>
<feature type="transmembrane region" description="Helical" evidence="1">
    <location>
        <begin position="115"/>
        <end position="134"/>
    </location>
</feature>
<evidence type="ECO:0000313" key="2">
    <source>
        <dbReference type="EMBL" id="NIJ00409.1"/>
    </source>
</evidence>
<evidence type="ECO:0000313" key="3">
    <source>
        <dbReference type="Proteomes" id="UP000802392"/>
    </source>
</evidence>
<gene>
    <name evidence="2" type="ORF">FHR86_000707</name>
</gene>
<name>A0ABX0TD57_9MICC</name>
<accession>A0ABX0TD57</accession>